<sequence>MTRLALAPATALAAILALPAYADVTAEEVWHNLSRPIAAMGVNVAASPMREGDVLRVGPVIYSYELPEDAGRVELRSVGPEITEAGDGTVTLLWPEEMEITLDVDAVVEGEPAHFRAAMDMTLDQQGSASGTPGSITYETTGSSLSLTLTEVEIEDPTGPDLPPEMDGPPNFAFFMDYEMDSTSTITAEGEGPVSMTADVTMTDMVQDLMMELPGETSTRSVSTAEQMTTTARIELPAEAPDMTNLAAALSRGLSLEVTTDGSNSQSQSVSSDFDSQVTMDQMQSLGHQTGTVRLNADGLFFDAAARDFALDITAPDIGFPISLTAQSGSFNMTVPLMASEETQEGRYAFRFEELNGSDDLWAMIDPTGALPHDPVTMGLVLTADLVILQDLLDFDGMREMIDAGESPIDLTSIAFGNFDVQALGAQLTGDGSFDVDLTPLIETGAEPILDGTAEFDLTGLNAALDTLSSSGMIPPQAIMGVRMSIGMFAEVSGEDALHSLIEVRPDGSVLANGQPIR</sequence>
<organism evidence="2 3">
    <name type="scientific">Pseudoroseicyclus tamaricis</name>
    <dbReference type="NCBI Taxonomy" id="2705421"/>
    <lineage>
        <taxon>Bacteria</taxon>
        <taxon>Pseudomonadati</taxon>
        <taxon>Pseudomonadota</taxon>
        <taxon>Alphaproteobacteria</taxon>
        <taxon>Rhodobacterales</taxon>
        <taxon>Paracoccaceae</taxon>
        <taxon>Pseudoroseicyclus</taxon>
    </lineage>
</organism>
<dbReference type="AlphaFoldDB" id="A0A6B2K5N7"/>
<evidence type="ECO:0000313" key="2">
    <source>
        <dbReference type="EMBL" id="NDV02106.1"/>
    </source>
</evidence>
<dbReference type="RefSeq" id="WP_163894740.1">
    <property type="nucleotide sequence ID" value="NZ_JAAFYS010000003.1"/>
</dbReference>
<dbReference type="EMBL" id="JAAGAB010000003">
    <property type="protein sequence ID" value="NDV02106.1"/>
    <property type="molecule type" value="Genomic_DNA"/>
</dbReference>
<comment type="caution">
    <text evidence="2">The sequence shown here is derived from an EMBL/GenBank/DDBJ whole genome shotgun (WGS) entry which is preliminary data.</text>
</comment>
<reference evidence="2 3" key="1">
    <citation type="submission" date="2020-02" db="EMBL/GenBank/DDBJ databases">
        <title>Pseudoroseicyclus tamarix, sp. nov., isolated from offshore sediment of a Tamarix chinensis forest.</title>
        <authorList>
            <person name="Gai Y."/>
        </authorList>
    </citation>
    <scope>NUCLEOTIDE SEQUENCE [LARGE SCALE GENOMIC DNA]</scope>
    <source>
        <strain evidence="2 3">CLL3-39</strain>
    </source>
</reference>
<dbReference type="Pfam" id="PF09898">
    <property type="entry name" value="DUF2125"/>
    <property type="match status" value="1"/>
</dbReference>
<gene>
    <name evidence="2" type="ORF">GZA08_14135</name>
</gene>
<protein>
    <submittedName>
        <fullName evidence="2">DUF2125 domain-containing protein</fullName>
    </submittedName>
</protein>
<feature type="signal peptide" evidence="1">
    <location>
        <begin position="1"/>
        <end position="22"/>
    </location>
</feature>
<feature type="chain" id="PRO_5025397905" evidence="1">
    <location>
        <begin position="23"/>
        <end position="518"/>
    </location>
</feature>
<keyword evidence="1" id="KW-0732">Signal</keyword>
<accession>A0A6B2K5N7</accession>
<evidence type="ECO:0000256" key="1">
    <source>
        <dbReference type="SAM" id="SignalP"/>
    </source>
</evidence>
<keyword evidence="3" id="KW-1185">Reference proteome</keyword>
<name>A0A6B2K5N7_9RHOB</name>
<evidence type="ECO:0000313" key="3">
    <source>
        <dbReference type="Proteomes" id="UP000474757"/>
    </source>
</evidence>
<proteinExistence type="predicted"/>
<dbReference type="InterPro" id="IPR018666">
    <property type="entry name" value="DUF2125"/>
</dbReference>
<dbReference type="Proteomes" id="UP000474757">
    <property type="component" value="Unassembled WGS sequence"/>
</dbReference>